<proteinExistence type="predicted"/>
<accession>A0A0B7B858</accession>
<dbReference type="AlphaFoldDB" id="A0A0B7B858"/>
<feature type="non-terminal residue" evidence="1">
    <location>
        <position position="1"/>
    </location>
</feature>
<gene>
    <name evidence="1" type="primary">ORF168987</name>
</gene>
<dbReference type="EMBL" id="HACG01042232">
    <property type="protein sequence ID" value="CEK89097.1"/>
    <property type="molecule type" value="Transcribed_RNA"/>
</dbReference>
<evidence type="ECO:0000313" key="1">
    <source>
        <dbReference type="EMBL" id="CEK89097.1"/>
    </source>
</evidence>
<reference evidence="1" key="1">
    <citation type="submission" date="2014-12" db="EMBL/GenBank/DDBJ databases">
        <title>Insight into the proteome of Arion vulgaris.</title>
        <authorList>
            <person name="Aradska J."/>
            <person name="Bulat T."/>
            <person name="Smidak R."/>
            <person name="Sarate P."/>
            <person name="Gangsoo J."/>
            <person name="Sialana F."/>
            <person name="Bilban M."/>
            <person name="Lubec G."/>
        </authorList>
    </citation>
    <scope>NUCLEOTIDE SEQUENCE</scope>
    <source>
        <tissue evidence="1">Skin</tissue>
    </source>
</reference>
<sequence>ENILHGPVVKFINRKDAAIKEFMMDKGNVRLSLGDLLLDEDTQIDVESIQ</sequence>
<protein>
    <submittedName>
        <fullName evidence="1">Uncharacterized protein</fullName>
    </submittedName>
</protein>
<name>A0A0B7B858_9EUPU</name>
<organism evidence="1">
    <name type="scientific">Arion vulgaris</name>
    <dbReference type="NCBI Taxonomy" id="1028688"/>
    <lineage>
        <taxon>Eukaryota</taxon>
        <taxon>Metazoa</taxon>
        <taxon>Spiralia</taxon>
        <taxon>Lophotrochozoa</taxon>
        <taxon>Mollusca</taxon>
        <taxon>Gastropoda</taxon>
        <taxon>Heterobranchia</taxon>
        <taxon>Euthyneura</taxon>
        <taxon>Panpulmonata</taxon>
        <taxon>Eupulmonata</taxon>
        <taxon>Stylommatophora</taxon>
        <taxon>Helicina</taxon>
        <taxon>Arionoidea</taxon>
        <taxon>Arionidae</taxon>
        <taxon>Arion</taxon>
    </lineage>
</organism>